<sequence length="460" mass="50561">MSGAGEGHVTLPEGFGKGGGPCPATFDFAQKKTDLDFPKGKGEVSEAPLNPREGKEGQEMAGRSADKLIQADRSQPKMAARSSSVENSNSQNPVRNPSDHVPTAGVFIGSRPDGMANQKVSQPLAELTNYFDVWELEKLIEPVRSILQTLEAIKKIVGDLGAAAEAPLRRVREYLLRLDRKPPVLYDLAVQAEKSTMTTDSGSDSESKQDKEQEEQKGPSQQQTTPPQQAPAEGVQQFDAEQFPAAAAHSTPARKEQNGDRDGEALPVSKPEYQQFEDDKASQKSSSSKLSKSPLKSVKRPKNMQCKVTLLDGADYTCVVEKRAKGQALFDKVCDHLNLLEKDYFGITFRDTENQKIISMIPFIIEPTAISVLHELELLLTVFTEEKEPILETSPVQGRHQQPPTHCDEWSMAKCEFHGLLGYLANHTTYMCAGGRIGYLPQLGLRGSGLSYLHLLTLEQ</sequence>
<proteinExistence type="predicted"/>
<protein>
    <submittedName>
        <fullName evidence="3">E41L3 protein</fullName>
    </submittedName>
</protein>
<feature type="non-terminal residue" evidence="3">
    <location>
        <position position="1"/>
    </location>
</feature>
<comment type="caution">
    <text evidence="3">The sequence shown here is derived from an EMBL/GenBank/DDBJ whole genome shotgun (WGS) entry which is preliminary data.</text>
</comment>
<dbReference type="GO" id="GO:0031032">
    <property type="term" value="P:actomyosin structure organization"/>
    <property type="evidence" value="ECO:0007669"/>
    <property type="project" value="TreeGrafter"/>
</dbReference>
<evidence type="ECO:0000259" key="2">
    <source>
        <dbReference type="Pfam" id="PF09379"/>
    </source>
</evidence>
<accession>A0A8X8BKJ9</accession>
<dbReference type="EMBL" id="JAATIS010007298">
    <property type="protein sequence ID" value="KAG2458339.1"/>
    <property type="molecule type" value="Genomic_DNA"/>
</dbReference>
<evidence type="ECO:0000256" key="1">
    <source>
        <dbReference type="SAM" id="MobiDB-lite"/>
    </source>
</evidence>
<feature type="region of interest" description="Disordered" evidence="1">
    <location>
        <begin position="192"/>
        <end position="298"/>
    </location>
</feature>
<feature type="compositionally biased region" description="Basic and acidic residues" evidence="1">
    <location>
        <begin position="52"/>
        <end position="70"/>
    </location>
</feature>
<dbReference type="Pfam" id="PF09379">
    <property type="entry name" value="FERM_N"/>
    <property type="match status" value="1"/>
</dbReference>
<dbReference type="Proteomes" id="UP000886611">
    <property type="component" value="Unassembled WGS sequence"/>
</dbReference>
<dbReference type="AlphaFoldDB" id="A0A8X8BKJ9"/>
<dbReference type="GO" id="GO:0005856">
    <property type="term" value="C:cytoskeleton"/>
    <property type="evidence" value="ECO:0007669"/>
    <property type="project" value="TreeGrafter"/>
</dbReference>
<feature type="compositionally biased region" description="Basic and acidic residues" evidence="1">
    <location>
        <begin position="29"/>
        <end position="44"/>
    </location>
</feature>
<name>A0A8X8BKJ9_POLSE</name>
<evidence type="ECO:0000313" key="4">
    <source>
        <dbReference type="Proteomes" id="UP000886611"/>
    </source>
</evidence>
<keyword evidence="4" id="KW-1185">Reference proteome</keyword>
<feature type="compositionally biased region" description="Basic and acidic residues" evidence="1">
    <location>
        <begin position="253"/>
        <end position="264"/>
    </location>
</feature>
<dbReference type="InterPro" id="IPR029071">
    <property type="entry name" value="Ubiquitin-like_domsf"/>
</dbReference>
<dbReference type="PANTHER" id="PTHR23280">
    <property type="entry name" value="4.1 G PROTEIN"/>
    <property type="match status" value="1"/>
</dbReference>
<dbReference type="GO" id="GO:0005886">
    <property type="term" value="C:plasma membrane"/>
    <property type="evidence" value="ECO:0007669"/>
    <property type="project" value="TreeGrafter"/>
</dbReference>
<evidence type="ECO:0000313" key="3">
    <source>
        <dbReference type="EMBL" id="KAG2458339.1"/>
    </source>
</evidence>
<dbReference type="InterPro" id="IPR018979">
    <property type="entry name" value="FERM_N"/>
</dbReference>
<reference evidence="3 4" key="1">
    <citation type="journal article" date="2021" name="Cell">
        <title>Tracing the genetic footprints of vertebrate landing in non-teleost ray-finned fishes.</title>
        <authorList>
            <person name="Bi X."/>
            <person name="Wang K."/>
            <person name="Yang L."/>
            <person name="Pan H."/>
            <person name="Jiang H."/>
            <person name="Wei Q."/>
            <person name="Fang M."/>
            <person name="Yu H."/>
            <person name="Zhu C."/>
            <person name="Cai Y."/>
            <person name="He Y."/>
            <person name="Gan X."/>
            <person name="Zeng H."/>
            <person name="Yu D."/>
            <person name="Zhu Y."/>
            <person name="Jiang H."/>
            <person name="Qiu Q."/>
            <person name="Yang H."/>
            <person name="Zhang Y.E."/>
            <person name="Wang W."/>
            <person name="Zhu M."/>
            <person name="He S."/>
            <person name="Zhang G."/>
        </authorList>
    </citation>
    <scope>NUCLEOTIDE SEQUENCE [LARGE SCALE GENOMIC DNA]</scope>
    <source>
        <strain evidence="3">Bchr_013</strain>
    </source>
</reference>
<feature type="domain" description="FERM N-terminal" evidence="2">
    <location>
        <begin position="308"/>
        <end position="356"/>
    </location>
</feature>
<feature type="compositionally biased region" description="Low complexity" evidence="1">
    <location>
        <begin position="283"/>
        <end position="296"/>
    </location>
</feature>
<feature type="region of interest" description="Disordered" evidence="1">
    <location>
        <begin position="1"/>
        <end position="102"/>
    </location>
</feature>
<gene>
    <name evidence="3" type="primary">Epb41l3</name>
    <name evidence="3" type="ORF">GTO96_0017939</name>
</gene>
<dbReference type="Gene3D" id="3.10.20.90">
    <property type="entry name" value="Phosphatidylinositol 3-kinase Catalytic Subunit, Chain A, domain 1"/>
    <property type="match status" value="1"/>
</dbReference>
<feature type="compositionally biased region" description="Basic and acidic residues" evidence="1">
    <location>
        <begin position="205"/>
        <end position="217"/>
    </location>
</feature>
<feature type="compositionally biased region" description="Polar residues" evidence="1">
    <location>
        <begin position="81"/>
        <end position="95"/>
    </location>
</feature>
<feature type="compositionally biased region" description="Polar residues" evidence="1">
    <location>
        <begin position="193"/>
        <end position="202"/>
    </location>
</feature>
<dbReference type="SUPFAM" id="SSF54236">
    <property type="entry name" value="Ubiquitin-like"/>
    <property type="match status" value="1"/>
</dbReference>
<feature type="compositionally biased region" description="Low complexity" evidence="1">
    <location>
        <begin position="221"/>
        <end position="232"/>
    </location>
</feature>
<organism evidence="3 4">
    <name type="scientific">Polypterus senegalus</name>
    <name type="common">Senegal bichir</name>
    <dbReference type="NCBI Taxonomy" id="55291"/>
    <lineage>
        <taxon>Eukaryota</taxon>
        <taxon>Metazoa</taxon>
        <taxon>Chordata</taxon>
        <taxon>Craniata</taxon>
        <taxon>Vertebrata</taxon>
        <taxon>Euteleostomi</taxon>
        <taxon>Actinopterygii</taxon>
        <taxon>Polypteriformes</taxon>
        <taxon>Polypteridae</taxon>
        <taxon>Polypterus</taxon>
    </lineage>
</organism>
<feature type="non-terminal residue" evidence="3">
    <location>
        <position position="460"/>
    </location>
</feature>
<dbReference type="PANTHER" id="PTHR23280:SF20">
    <property type="entry name" value="BAND 4.1-LIKE PROTEIN 3"/>
    <property type="match status" value="1"/>
</dbReference>